<protein>
    <recommendedName>
        <fullName evidence="9">MBD domain-containing protein</fullName>
    </recommendedName>
</protein>
<dbReference type="AlphaFoldDB" id="V7AZZ4"/>
<evidence type="ECO:0000313" key="7">
    <source>
        <dbReference type="EMBL" id="ESW11202.1"/>
    </source>
</evidence>
<dbReference type="InterPro" id="IPR016177">
    <property type="entry name" value="DNA-bd_dom_sf"/>
</dbReference>
<keyword evidence="2" id="KW-0805">Transcription regulation</keyword>
<dbReference type="OMA" id="MEGNTRT"/>
<dbReference type="eggNOG" id="ENOG502SW8Q">
    <property type="taxonomic scope" value="Eukaryota"/>
</dbReference>
<dbReference type="Gramene" id="ESW11202">
    <property type="protein sequence ID" value="ESW11202"/>
    <property type="gene ID" value="PHAVU_008G010400g"/>
</dbReference>
<keyword evidence="8" id="KW-1185">Reference proteome</keyword>
<dbReference type="Proteomes" id="UP000000226">
    <property type="component" value="Chromosome 8"/>
</dbReference>
<dbReference type="EMBL" id="CM002295">
    <property type="protein sequence ID" value="ESW11202.1"/>
    <property type="molecule type" value="Genomic_DNA"/>
</dbReference>
<evidence type="ECO:0000313" key="8">
    <source>
        <dbReference type="Proteomes" id="UP000000226"/>
    </source>
</evidence>
<proteinExistence type="predicted"/>
<accession>V7AZZ4</accession>
<keyword evidence="5" id="KW-0539">Nucleus</keyword>
<dbReference type="SUPFAM" id="SSF54171">
    <property type="entry name" value="DNA-binding domain"/>
    <property type="match status" value="1"/>
</dbReference>
<comment type="subcellular location">
    <subcellularLocation>
        <location evidence="1">Nucleus</location>
    </subcellularLocation>
</comment>
<feature type="compositionally biased region" description="Low complexity" evidence="6">
    <location>
        <begin position="1"/>
        <end position="17"/>
    </location>
</feature>
<name>V7AZZ4_PHAVU</name>
<evidence type="ECO:0000256" key="6">
    <source>
        <dbReference type="SAM" id="MobiDB-lite"/>
    </source>
</evidence>
<dbReference type="PhylomeDB" id="V7AZZ4"/>
<reference evidence="8" key="1">
    <citation type="journal article" date="2014" name="Nat. Genet.">
        <title>A reference genome for common bean and genome-wide analysis of dual domestications.</title>
        <authorList>
            <person name="Schmutz J."/>
            <person name="McClean P.E."/>
            <person name="Mamidi S."/>
            <person name="Wu G.A."/>
            <person name="Cannon S.B."/>
            <person name="Grimwood J."/>
            <person name="Jenkins J."/>
            <person name="Shu S."/>
            <person name="Song Q."/>
            <person name="Chavarro C."/>
            <person name="Torres-Torres M."/>
            <person name="Geffroy V."/>
            <person name="Moghaddam S.M."/>
            <person name="Gao D."/>
            <person name="Abernathy B."/>
            <person name="Barry K."/>
            <person name="Blair M."/>
            <person name="Brick M.A."/>
            <person name="Chovatia M."/>
            <person name="Gepts P."/>
            <person name="Goodstein D.M."/>
            <person name="Gonzales M."/>
            <person name="Hellsten U."/>
            <person name="Hyten D.L."/>
            <person name="Jia G."/>
            <person name="Kelly J.D."/>
            <person name="Kudrna D."/>
            <person name="Lee R."/>
            <person name="Richard M.M."/>
            <person name="Miklas P.N."/>
            <person name="Osorno J.M."/>
            <person name="Rodrigues J."/>
            <person name="Thareau V."/>
            <person name="Urrea C.A."/>
            <person name="Wang M."/>
            <person name="Yu Y."/>
            <person name="Zhang M."/>
            <person name="Wing R.A."/>
            <person name="Cregan P.B."/>
            <person name="Rokhsar D.S."/>
            <person name="Jackson S.A."/>
        </authorList>
    </citation>
    <scope>NUCLEOTIDE SEQUENCE [LARGE SCALE GENOMIC DNA]</scope>
    <source>
        <strain evidence="8">cv. G19833</strain>
    </source>
</reference>
<sequence>MEGNTRTTRTSSSSSSSGKLSLEQIEAMTNATISKIQSSNSQRLHTGTAVTYRDCTSTGYGWLLPGWVAEERRVQSGRIYRYYYDPNGSFYESQQKVLEFLERFWGIVVLDT</sequence>
<evidence type="ECO:0000256" key="3">
    <source>
        <dbReference type="ARBA" id="ARBA00023125"/>
    </source>
</evidence>
<gene>
    <name evidence="7" type="ORF">PHAVU_008G010400g</name>
</gene>
<dbReference type="GO" id="GO:0005634">
    <property type="term" value="C:nucleus"/>
    <property type="evidence" value="ECO:0007669"/>
    <property type="project" value="UniProtKB-SubCell"/>
</dbReference>
<dbReference type="SMR" id="V7AZZ4"/>
<evidence type="ECO:0000256" key="1">
    <source>
        <dbReference type="ARBA" id="ARBA00004123"/>
    </source>
</evidence>
<feature type="region of interest" description="Disordered" evidence="6">
    <location>
        <begin position="1"/>
        <end position="20"/>
    </location>
</feature>
<dbReference type="GO" id="GO:0003677">
    <property type="term" value="F:DNA binding"/>
    <property type="evidence" value="ECO:0007669"/>
    <property type="project" value="UniProtKB-KW"/>
</dbReference>
<evidence type="ECO:0000256" key="2">
    <source>
        <dbReference type="ARBA" id="ARBA00023015"/>
    </source>
</evidence>
<keyword evidence="3" id="KW-0238">DNA-binding</keyword>
<evidence type="ECO:0000256" key="5">
    <source>
        <dbReference type="ARBA" id="ARBA00023242"/>
    </source>
</evidence>
<dbReference type="Gene3D" id="3.30.890.10">
    <property type="entry name" value="Methyl-cpg-binding Protein 2, Chain A"/>
    <property type="match status" value="1"/>
</dbReference>
<keyword evidence="4" id="KW-0804">Transcription</keyword>
<dbReference type="OrthoDB" id="1001247at2759"/>
<organism evidence="7 8">
    <name type="scientific">Phaseolus vulgaris</name>
    <name type="common">Kidney bean</name>
    <name type="synonym">French bean</name>
    <dbReference type="NCBI Taxonomy" id="3885"/>
    <lineage>
        <taxon>Eukaryota</taxon>
        <taxon>Viridiplantae</taxon>
        <taxon>Streptophyta</taxon>
        <taxon>Embryophyta</taxon>
        <taxon>Tracheophyta</taxon>
        <taxon>Spermatophyta</taxon>
        <taxon>Magnoliopsida</taxon>
        <taxon>eudicotyledons</taxon>
        <taxon>Gunneridae</taxon>
        <taxon>Pentapetalae</taxon>
        <taxon>rosids</taxon>
        <taxon>fabids</taxon>
        <taxon>Fabales</taxon>
        <taxon>Fabaceae</taxon>
        <taxon>Papilionoideae</taxon>
        <taxon>50 kb inversion clade</taxon>
        <taxon>NPAAA clade</taxon>
        <taxon>indigoferoid/millettioid clade</taxon>
        <taxon>Phaseoleae</taxon>
        <taxon>Phaseolus</taxon>
    </lineage>
</organism>
<evidence type="ECO:0008006" key="9">
    <source>
        <dbReference type="Google" id="ProtNLM"/>
    </source>
</evidence>
<evidence type="ECO:0000256" key="4">
    <source>
        <dbReference type="ARBA" id="ARBA00023163"/>
    </source>
</evidence>